<evidence type="ECO:0000256" key="5">
    <source>
        <dbReference type="ARBA" id="ARBA00012483"/>
    </source>
</evidence>
<dbReference type="PROSITE" id="PS50089">
    <property type="entry name" value="ZF_RING_2"/>
    <property type="match status" value="1"/>
</dbReference>
<proteinExistence type="inferred from homology"/>
<evidence type="ECO:0000313" key="17">
    <source>
        <dbReference type="Ensembl" id="ENSPCEP00000004011.1"/>
    </source>
</evidence>
<dbReference type="InterPro" id="IPR013083">
    <property type="entry name" value="Znf_RING/FYVE/PHD"/>
</dbReference>
<comment type="subcellular location">
    <subcellularLocation>
        <location evidence="2">Cytoplasm</location>
    </subcellularLocation>
</comment>
<dbReference type="Pfam" id="PF00097">
    <property type="entry name" value="zf-C3HC4"/>
    <property type="match status" value="1"/>
</dbReference>
<comment type="similarity">
    <text evidence="4">Belongs to the TRIM/RBCC family.</text>
</comment>
<comment type="catalytic activity">
    <reaction evidence="1">
        <text>S-ubiquitinyl-[E2 ubiquitin-conjugating enzyme]-L-cysteine + [acceptor protein]-L-lysine = [E2 ubiquitin-conjugating enzyme]-L-cysteine + N(6)-ubiquitinyl-[acceptor protein]-L-lysine.</text>
        <dbReference type="EC" id="2.3.2.27"/>
    </reaction>
</comment>
<evidence type="ECO:0000256" key="6">
    <source>
        <dbReference type="ARBA" id="ARBA00022490"/>
    </source>
</evidence>
<dbReference type="InterPro" id="IPR020457">
    <property type="entry name" value="Znf_B-box_chordata"/>
</dbReference>
<dbReference type="InterPro" id="IPR000315">
    <property type="entry name" value="Znf_B-box"/>
</dbReference>
<sequence length="443" mass="49896">MAAVNPVKTLQDEATCSICLDYYKDPLMIIDCGHNFCRACIIPCGAGVDANVSCPCCRGSFPQRNLKPNRQLANVADVAKHLSLQSIKDPGDERVCEKHQEVLKLFCEEDQILICVVCDRSKEHRAHAVVPIEEAAQELRRKMETAEKFIIQSTVETERQKVESEFKQLHLFLEEQEQRQLDQLSELDQKIVKTREENATKYSDVFSCLSELVCEMEGKCQQPASEFLQVRLGRWEAGTWGVHVLNGEMKGACGVCNKFVLKKLMDDRSINVNVTFDPATAHPRFVVSECQKSVSCGDERQNLSYSPQRFDPCRCVLGREGFTSGRHCWEVMVGNGGFWAVGVARESVERKGQISLDPEEGIWAIGLSWGQYRVLTSPVTFLSLSNRPTRIAVLLNYEMGLVTFVNVGTMTEIFSFPQASFAGERLFPFFRVGDTNTCLRLLP</sequence>
<dbReference type="SMART" id="SM00589">
    <property type="entry name" value="PRY"/>
    <property type="match status" value="1"/>
</dbReference>
<organism evidence="17 18">
    <name type="scientific">Pelusios castaneus</name>
    <name type="common">West African mud turtle</name>
    <dbReference type="NCBI Taxonomy" id="367368"/>
    <lineage>
        <taxon>Eukaryota</taxon>
        <taxon>Metazoa</taxon>
        <taxon>Chordata</taxon>
        <taxon>Craniata</taxon>
        <taxon>Vertebrata</taxon>
        <taxon>Euteleostomi</taxon>
        <taxon>Archelosauria</taxon>
        <taxon>Testudinata</taxon>
        <taxon>Testudines</taxon>
        <taxon>Pleurodira</taxon>
        <taxon>Pelomedusidae</taxon>
        <taxon>Pelusios</taxon>
    </lineage>
</organism>
<dbReference type="InterPro" id="IPR001841">
    <property type="entry name" value="Znf_RING"/>
</dbReference>
<keyword evidence="11" id="KW-0862">Zinc</keyword>
<keyword evidence="10" id="KW-0833">Ubl conjugation pathway</keyword>
<dbReference type="AlphaFoldDB" id="A0A8C8RDM2"/>
<dbReference type="PROSITE" id="PS50119">
    <property type="entry name" value="ZF_BBOX"/>
    <property type="match status" value="1"/>
</dbReference>
<dbReference type="Pfam" id="PF00643">
    <property type="entry name" value="zf-B_box"/>
    <property type="match status" value="1"/>
</dbReference>
<evidence type="ECO:0000259" key="14">
    <source>
        <dbReference type="PROSITE" id="PS50089"/>
    </source>
</evidence>
<reference evidence="17" key="1">
    <citation type="submission" date="2025-08" db="UniProtKB">
        <authorList>
            <consortium name="Ensembl"/>
        </authorList>
    </citation>
    <scope>IDENTIFICATION</scope>
</reference>
<dbReference type="CDD" id="cd12888">
    <property type="entry name" value="SPRY_PRY_TRIM7_like"/>
    <property type="match status" value="1"/>
</dbReference>
<dbReference type="CDD" id="cd19762">
    <property type="entry name" value="Bbox2_TRIM7-like"/>
    <property type="match status" value="1"/>
</dbReference>
<dbReference type="PRINTS" id="PR01406">
    <property type="entry name" value="BBOXZNFINGER"/>
</dbReference>
<dbReference type="InterPro" id="IPR013320">
    <property type="entry name" value="ConA-like_dom_sf"/>
</dbReference>
<dbReference type="GO" id="GO:0061630">
    <property type="term" value="F:ubiquitin protein ligase activity"/>
    <property type="evidence" value="ECO:0007669"/>
    <property type="project" value="UniProtKB-EC"/>
</dbReference>
<dbReference type="InterPro" id="IPR018957">
    <property type="entry name" value="Znf_C3HC4_RING-type"/>
</dbReference>
<keyword evidence="12" id="KW-0175">Coiled coil</keyword>
<dbReference type="InterPro" id="IPR006574">
    <property type="entry name" value="PRY"/>
</dbReference>
<evidence type="ECO:0000256" key="2">
    <source>
        <dbReference type="ARBA" id="ARBA00004496"/>
    </source>
</evidence>
<dbReference type="Gene3D" id="3.30.40.10">
    <property type="entry name" value="Zinc/RING finger domain, C3HC4 (zinc finger)"/>
    <property type="match status" value="1"/>
</dbReference>
<dbReference type="InterPro" id="IPR001870">
    <property type="entry name" value="B30.2/SPRY"/>
</dbReference>
<feature type="domain" description="B box-type" evidence="15">
    <location>
        <begin position="91"/>
        <end position="132"/>
    </location>
</feature>
<dbReference type="SMART" id="SM00184">
    <property type="entry name" value="RING"/>
    <property type="match status" value="1"/>
</dbReference>
<evidence type="ECO:0000256" key="4">
    <source>
        <dbReference type="ARBA" id="ARBA00008518"/>
    </source>
</evidence>
<dbReference type="SUPFAM" id="SSF57845">
    <property type="entry name" value="B-box zinc-binding domain"/>
    <property type="match status" value="1"/>
</dbReference>
<dbReference type="PROSITE" id="PS00518">
    <property type="entry name" value="ZF_RING_1"/>
    <property type="match status" value="1"/>
</dbReference>
<dbReference type="SUPFAM" id="SSF49899">
    <property type="entry name" value="Concanavalin A-like lectins/glucanases"/>
    <property type="match status" value="1"/>
</dbReference>
<dbReference type="Proteomes" id="UP000694393">
    <property type="component" value="Unplaced"/>
</dbReference>
<evidence type="ECO:0000256" key="8">
    <source>
        <dbReference type="ARBA" id="ARBA00022723"/>
    </source>
</evidence>
<dbReference type="InterPro" id="IPR003877">
    <property type="entry name" value="SPRY_dom"/>
</dbReference>
<dbReference type="SMART" id="SM00336">
    <property type="entry name" value="BBOX"/>
    <property type="match status" value="1"/>
</dbReference>
<evidence type="ECO:0000313" key="18">
    <source>
        <dbReference type="Proteomes" id="UP000694393"/>
    </source>
</evidence>
<name>A0A8C8RDM2_9SAUR</name>
<dbReference type="GO" id="GO:0008270">
    <property type="term" value="F:zinc ion binding"/>
    <property type="evidence" value="ECO:0007669"/>
    <property type="project" value="UniProtKB-KW"/>
</dbReference>
<dbReference type="Pfam" id="PF00622">
    <property type="entry name" value="SPRY"/>
    <property type="match status" value="1"/>
</dbReference>
<dbReference type="FunFam" id="2.60.120.920:FF:000004">
    <property type="entry name" value="Butyrophilin subfamily 1 member A1"/>
    <property type="match status" value="1"/>
</dbReference>
<dbReference type="SMART" id="SM00449">
    <property type="entry name" value="SPRY"/>
    <property type="match status" value="1"/>
</dbReference>
<dbReference type="Gene3D" id="3.30.160.60">
    <property type="entry name" value="Classic Zinc Finger"/>
    <property type="match status" value="1"/>
</dbReference>
<keyword evidence="18" id="KW-1185">Reference proteome</keyword>
<dbReference type="InterPro" id="IPR017907">
    <property type="entry name" value="Znf_RING_CS"/>
</dbReference>
<dbReference type="SUPFAM" id="SSF57850">
    <property type="entry name" value="RING/U-box"/>
    <property type="match status" value="1"/>
</dbReference>
<dbReference type="GO" id="GO:0005737">
    <property type="term" value="C:cytoplasm"/>
    <property type="evidence" value="ECO:0007669"/>
    <property type="project" value="UniProtKB-SubCell"/>
</dbReference>
<dbReference type="InterPro" id="IPR043136">
    <property type="entry name" value="B30.2/SPRY_sf"/>
</dbReference>
<dbReference type="EC" id="2.3.2.27" evidence="5"/>
<evidence type="ECO:0000256" key="10">
    <source>
        <dbReference type="ARBA" id="ARBA00022786"/>
    </source>
</evidence>
<feature type="domain" description="B30.2/SPRY" evidence="16">
    <location>
        <begin position="254"/>
        <end position="443"/>
    </location>
</feature>
<evidence type="ECO:0000256" key="3">
    <source>
        <dbReference type="ARBA" id="ARBA00004906"/>
    </source>
</evidence>
<dbReference type="Ensembl" id="ENSPCET00000004140.1">
    <property type="protein sequence ID" value="ENSPCEP00000004011.1"/>
    <property type="gene ID" value="ENSPCEG00000003211.1"/>
</dbReference>
<keyword evidence="6" id="KW-0963">Cytoplasm</keyword>
<feature type="domain" description="RING-type" evidence="14">
    <location>
        <begin position="16"/>
        <end position="58"/>
    </location>
</feature>
<evidence type="ECO:0000256" key="12">
    <source>
        <dbReference type="ARBA" id="ARBA00023054"/>
    </source>
</evidence>
<dbReference type="InterPro" id="IPR050143">
    <property type="entry name" value="TRIM/RBCC"/>
</dbReference>
<evidence type="ECO:0000259" key="15">
    <source>
        <dbReference type="PROSITE" id="PS50119"/>
    </source>
</evidence>
<evidence type="ECO:0000256" key="9">
    <source>
        <dbReference type="ARBA" id="ARBA00022771"/>
    </source>
</evidence>
<dbReference type="InterPro" id="IPR003879">
    <property type="entry name" value="Butyrophylin_SPRY"/>
</dbReference>
<keyword evidence="9 13" id="KW-0863">Zinc-finger</keyword>
<evidence type="ECO:0000256" key="11">
    <source>
        <dbReference type="ARBA" id="ARBA00022833"/>
    </source>
</evidence>
<evidence type="ECO:0000259" key="16">
    <source>
        <dbReference type="PROSITE" id="PS50188"/>
    </source>
</evidence>
<protein>
    <recommendedName>
        <fullName evidence="5">RING-type E3 ubiquitin transferase</fullName>
        <ecNumber evidence="5">2.3.2.27</ecNumber>
    </recommendedName>
</protein>
<evidence type="ECO:0000256" key="13">
    <source>
        <dbReference type="PROSITE-ProRule" id="PRU00024"/>
    </source>
</evidence>
<accession>A0A8C8RDM2</accession>
<dbReference type="PROSITE" id="PS50188">
    <property type="entry name" value="B302_SPRY"/>
    <property type="match status" value="1"/>
</dbReference>
<dbReference type="PANTHER" id="PTHR24103">
    <property type="entry name" value="E3 UBIQUITIN-PROTEIN LIGASE TRIM"/>
    <property type="match status" value="1"/>
</dbReference>
<evidence type="ECO:0000256" key="1">
    <source>
        <dbReference type="ARBA" id="ARBA00000900"/>
    </source>
</evidence>
<evidence type="ECO:0000256" key="7">
    <source>
        <dbReference type="ARBA" id="ARBA00022679"/>
    </source>
</evidence>
<comment type="pathway">
    <text evidence="3">Protein modification; protein ubiquitination.</text>
</comment>
<dbReference type="PRINTS" id="PR01407">
    <property type="entry name" value="BUTYPHLNCDUF"/>
</dbReference>
<dbReference type="Pfam" id="PF13765">
    <property type="entry name" value="PRY"/>
    <property type="match status" value="1"/>
</dbReference>
<dbReference type="CDD" id="cd16594">
    <property type="entry name" value="RING-HC_TRIM7-like_C-IV"/>
    <property type="match status" value="1"/>
</dbReference>
<dbReference type="Gene3D" id="2.60.120.920">
    <property type="match status" value="1"/>
</dbReference>
<keyword evidence="8" id="KW-0479">Metal-binding</keyword>
<reference evidence="17" key="2">
    <citation type="submission" date="2025-09" db="UniProtKB">
        <authorList>
            <consortium name="Ensembl"/>
        </authorList>
    </citation>
    <scope>IDENTIFICATION</scope>
</reference>
<keyword evidence="7" id="KW-0808">Transferase</keyword>